<dbReference type="CDD" id="cd03825">
    <property type="entry name" value="GT4_WcaC-like"/>
    <property type="match status" value="1"/>
</dbReference>
<dbReference type="SUPFAM" id="SSF53756">
    <property type="entry name" value="UDP-Glycosyltransferase/glycogen phosphorylase"/>
    <property type="match status" value="2"/>
</dbReference>
<dbReference type="OrthoDB" id="9790710at2"/>
<sequence length="647" mass="71347">MALRVLHLSTSDNGGAGRACVRLHTALLQNGVDSMLLVQNKTSDCVQTLRLAKSKFQKIIEKLRPTLISLPLMLYPKRHKDIFSPNIACFPPRNRLLLKTIIELKPDIIHLHWIESGFINASDLLAISKLNIPMIWSLHDANPYTGGCHVVAATCIGVSTHCKKCPLLRAKNPYDLSFFTFKHKHNTYKKIQNLTINGLSRWIADCAKQSVLLGDKPIINLPNPIDTNIYTPIAKPLARDLLHLQKPKRFIAFGAIGATSTPRKGYNELKNALDSMPNKHSLVLLVFGASEGEEIAGIETHFVGFLHDDISLRLLYSACDVMVVPSHAESFGQTASESLACGTPVVAFDTTGLKDIITHKHNGYLAKAFDTEDLKNGIQWVLDLDFASYTQIAQNARTSVVQKFDAPKIAKDYTQAYQKLLGGGVIDTRIAKLLFATKHSYIIGFGAIGGDAVERKGFTYLKEALSILPETLKTNIQIIIFGKSSQEKEITGIKAHFLGMLHDDTTLNLAYNACDVFITPSLAENLSNAIMESLACGTPVVAFDIGGNGDMIQHKSNGYLARSHDSKDLAQGIEWILNLKPNDYASISYNAHKSVVHTFAQDLVSKQYIKTYTSLIGGGDRDEHIISVCYTPHITKLYTTHEVLCVA</sequence>
<dbReference type="PANTHER" id="PTHR45947">
    <property type="entry name" value="SULFOQUINOVOSYL TRANSFERASE SQD2"/>
    <property type="match status" value="1"/>
</dbReference>
<reference evidence="2 3" key="1">
    <citation type="submission" date="2018-04" db="EMBL/GenBank/DDBJ databases">
        <title>Novel Campyloabacter and Helicobacter Species and Strains.</title>
        <authorList>
            <person name="Mannion A.J."/>
            <person name="Shen Z."/>
            <person name="Fox J.G."/>
        </authorList>
    </citation>
    <scope>NUCLEOTIDE SEQUENCE [LARGE SCALE GENOMIC DNA]</scope>
    <source>
        <strain evidence="2 3">MIT 12-6600</strain>
    </source>
</reference>
<dbReference type="Pfam" id="PF00534">
    <property type="entry name" value="Glycos_transf_1"/>
    <property type="match status" value="2"/>
</dbReference>
<dbReference type="EMBL" id="NXLT01000003">
    <property type="protein sequence ID" value="RDU67283.1"/>
    <property type="molecule type" value="Genomic_DNA"/>
</dbReference>
<keyword evidence="3" id="KW-1185">Reference proteome</keyword>
<evidence type="ECO:0000313" key="3">
    <source>
        <dbReference type="Proteomes" id="UP000256514"/>
    </source>
</evidence>
<name>A0A3D8IQB8_9HELI</name>
<accession>A0A3D8IQB8</accession>
<proteinExistence type="predicted"/>
<dbReference type="CDD" id="cd03801">
    <property type="entry name" value="GT4_PimA-like"/>
    <property type="match status" value="1"/>
</dbReference>
<dbReference type="RefSeq" id="WP_115571003.1">
    <property type="nucleotide sequence ID" value="NZ_NXLT01000003.1"/>
</dbReference>
<dbReference type="InterPro" id="IPR050194">
    <property type="entry name" value="Glycosyltransferase_grp1"/>
</dbReference>
<organism evidence="2 3">
    <name type="scientific">Helicobacter equorum</name>
    <dbReference type="NCBI Taxonomy" id="361872"/>
    <lineage>
        <taxon>Bacteria</taxon>
        <taxon>Pseudomonadati</taxon>
        <taxon>Campylobacterota</taxon>
        <taxon>Epsilonproteobacteria</taxon>
        <taxon>Campylobacterales</taxon>
        <taxon>Helicobacteraceae</taxon>
        <taxon>Helicobacter</taxon>
    </lineage>
</organism>
<keyword evidence="2" id="KW-0808">Transferase</keyword>
<dbReference type="GO" id="GO:0016757">
    <property type="term" value="F:glycosyltransferase activity"/>
    <property type="evidence" value="ECO:0007669"/>
    <property type="project" value="InterPro"/>
</dbReference>
<protein>
    <submittedName>
        <fullName evidence="2">Glycosyl transferase</fullName>
    </submittedName>
</protein>
<feature type="domain" description="Glycosyl transferase family 1" evidence="1">
    <location>
        <begin position="452"/>
        <end position="593"/>
    </location>
</feature>
<dbReference type="InterPro" id="IPR001296">
    <property type="entry name" value="Glyco_trans_1"/>
</dbReference>
<dbReference type="Gene3D" id="3.40.50.2000">
    <property type="entry name" value="Glycogen Phosphorylase B"/>
    <property type="match status" value="3"/>
</dbReference>
<evidence type="ECO:0000259" key="1">
    <source>
        <dbReference type="Pfam" id="PF00534"/>
    </source>
</evidence>
<evidence type="ECO:0000313" key="2">
    <source>
        <dbReference type="EMBL" id="RDU67283.1"/>
    </source>
</evidence>
<comment type="caution">
    <text evidence="2">The sequence shown here is derived from an EMBL/GenBank/DDBJ whole genome shotgun (WGS) entry which is preliminary data.</text>
</comment>
<dbReference type="Proteomes" id="UP000256514">
    <property type="component" value="Unassembled WGS sequence"/>
</dbReference>
<gene>
    <name evidence="2" type="ORF">CQA54_04735</name>
</gene>
<dbReference type="PANTHER" id="PTHR45947:SF3">
    <property type="entry name" value="SULFOQUINOVOSYL TRANSFERASE SQD2"/>
    <property type="match status" value="1"/>
</dbReference>
<feature type="domain" description="Glycosyl transferase family 1" evidence="1">
    <location>
        <begin position="261"/>
        <end position="397"/>
    </location>
</feature>
<dbReference type="AlphaFoldDB" id="A0A3D8IQB8"/>